<gene>
    <name evidence="1" type="ORF">VR7878_03630</name>
</gene>
<reference evidence="2" key="1">
    <citation type="submission" date="2017-02" db="EMBL/GenBank/DDBJ databases">
        <authorList>
            <person name="Rodrigo-Torres L."/>
            <person name="Arahal R.D."/>
            <person name="Lucena T."/>
        </authorList>
    </citation>
    <scope>NUCLEOTIDE SEQUENCE [LARGE SCALE GENOMIC DNA]</scope>
    <source>
        <strain evidence="2">CECT 7878</strain>
    </source>
</reference>
<keyword evidence="2" id="KW-1185">Reference proteome</keyword>
<accession>A0A1R4LTA5</accession>
<evidence type="ECO:0000313" key="1">
    <source>
        <dbReference type="EMBL" id="SJN59735.1"/>
    </source>
</evidence>
<dbReference type="AlphaFoldDB" id="A0A1R4LTA5"/>
<dbReference type="EMBL" id="FULE01000054">
    <property type="protein sequence ID" value="SJN59735.1"/>
    <property type="molecule type" value="Genomic_DNA"/>
</dbReference>
<evidence type="ECO:0000313" key="2">
    <source>
        <dbReference type="Proteomes" id="UP000188276"/>
    </source>
</evidence>
<dbReference type="STRING" id="1123498.VR7878_03630"/>
<proteinExistence type="predicted"/>
<sequence length="85" mass="9690">MECIFSMLLLQIPVNSSNFNQHVALNIFINSCVCAEFVVIIQINKLVIIRIIAIYFESKLVHLLIFLHKIGDKLRALFSVEGLTD</sequence>
<name>A0A1R4LTA5_VIBR1</name>
<organism evidence="1 2">
    <name type="scientific">Vibrio ruber (strain DSM 16370 / JCM 11486 / BCRC 17186 / CECT 7878 / LMG 23124 / VR1)</name>
    <dbReference type="NCBI Taxonomy" id="1123498"/>
    <lineage>
        <taxon>Bacteria</taxon>
        <taxon>Pseudomonadati</taxon>
        <taxon>Pseudomonadota</taxon>
        <taxon>Gammaproteobacteria</taxon>
        <taxon>Vibrionales</taxon>
        <taxon>Vibrionaceae</taxon>
        <taxon>Vibrio</taxon>
    </lineage>
</organism>
<dbReference type="Proteomes" id="UP000188276">
    <property type="component" value="Unassembled WGS sequence"/>
</dbReference>
<protein>
    <submittedName>
        <fullName evidence="1">Uncharacterized protein</fullName>
    </submittedName>
</protein>